<dbReference type="NCBIfam" id="TIGR00633">
    <property type="entry name" value="xth"/>
    <property type="match status" value="1"/>
</dbReference>
<keyword evidence="4" id="KW-0378">Hydrolase</keyword>
<evidence type="ECO:0000259" key="6">
    <source>
        <dbReference type="Pfam" id="PF03372"/>
    </source>
</evidence>
<evidence type="ECO:0000256" key="2">
    <source>
        <dbReference type="ARBA" id="ARBA00007092"/>
    </source>
</evidence>
<dbReference type="PANTHER" id="PTHR43250:SF2">
    <property type="entry name" value="EXODEOXYRIBONUCLEASE III"/>
    <property type="match status" value="1"/>
</dbReference>
<comment type="similarity">
    <text evidence="2">Belongs to the DNA repair enzymes AP/ExoA family.</text>
</comment>
<evidence type="ECO:0000256" key="5">
    <source>
        <dbReference type="ARBA" id="ARBA00022842"/>
    </source>
</evidence>
<dbReference type="SUPFAM" id="SSF56219">
    <property type="entry name" value="DNase I-like"/>
    <property type="match status" value="1"/>
</dbReference>
<dbReference type="NCBIfam" id="TIGR00195">
    <property type="entry name" value="exoDNase_III"/>
    <property type="match status" value="1"/>
</dbReference>
<dbReference type="GO" id="GO:0008311">
    <property type="term" value="F:double-stranded DNA 3'-5' DNA exonuclease activity"/>
    <property type="evidence" value="ECO:0007669"/>
    <property type="project" value="InterPro"/>
</dbReference>
<dbReference type="GO" id="GO:0006281">
    <property type="term" value="P:DNA repair"/>
    <property type="evidence" value="ECO:0007669"/>
    <property type="project" value="InterPro"/>
</dbReference>
<dbReference type="PANTHER" id="PTHR43250">
    <property type="entry name" value="EXODEOXYRIBONUCLEASE III"/>
    <property type="match status" value="1"/>
</dbReference>
<dbReference type="PROSITE" id="PS51435">
    <property type="entry name" value="AP_NUCLEASE_F1_4"/>
    <property type="match status" value="1"/>
</dbReference>
<dbReference type="AlphaFoldDB" id="A0A381QJA6"/>
<evidence type="ECO:0000256" key="3">
    <source>
        <dbReference type="ARBA" id="ARBA00022723"/>
    </source>
</evidence>
<proteinExistence type="inferred from homology"/>
<dbReference type="InterPro" id="IPR036691">
    <property type="entry name" value="Endo/exonu/phosph_ase_sf"/>
</dbReference>
<organism evidence="7">
    <name type="scientific">marine metagenome</name>
    <dbReference type="NCBI Taxonomy" id="408172"/>
    <lineage>
        <taxon>unclassified sequences</taxon>
        <taxon>metagenomes</taxon>
        <taxon>ecological metagenomes</taxon>
    </lineage>
</organism>
<dbReference type="Gene3D" id="3.60.10.10">
    <property type="entry name" value="Endonuclease/exonuclease/phosphatase"/>
    <property type="match status" value="1"/>
</dbReference>
<evidence type="ECO:0000256" key="4">
    <source>
        <dbReference type="ARBA" id="ARBA00022801"/>
    </source>
</evidence>
<evidence type="ECO:0000256" key="1">
    <source>
        <dbReference type="ARBA" id="ARBA00001946"/>
    </source>
</evidence>
<feature type="domain" description="Endonuclease/exonuclease/phosphatase" evidence="6">
    <location>
        <begin position="19"/>
        <end position="212"/>
    </location>
</feature>
<evidence type="ECO:0000313" key="7">
    <source>
        <dbReference type="EMBL" id="SUZ79018.1"/>
    </source>
</evidence>
<dbReference type="InterPro" id="IPR005135">
    <property type="entry name" value="Endo/exonuclease/phosphatase"/>
</dbReference>
<dbReference type="GO" id="GO:0046872">
    <property type="term" value="F:metal ion binding"/>
    <property type="evidence" value="ECO:0007669"/>
    <property type="project" value="UniProtKB-KW"/>
</dbReference>
<keyword evidence="5" id="KW-0460">Magnesium</keyword>
<dbReference type="EMBL" id="UINC01001372">
    <property type="protein sequence ID" value="SUZ79018.1"/>
    <property type="molecule type" value="Genomic_DNA"/>
</dbReference>
<dbReference type="Pfam" id="PF03372">
    <property type="entry name" value="Exo_endo_phos"/>
    <property type="match status" value="1"/>
</dbReference>
<sequence length="221" mass="24919">MSDEQFPYDHYAGKGYESVHCGEGRWNGVAVLSRVGLEDPYSGFADGGNVDPEARIISATCGGVRVSSVYVPNGRAVDDDHYLYKLSWLARLRAHLEACCDADELVLIGGDYNICPDDRDVWDPGNPQPRTHVTSEERSALEKLEQWGLVDVFRHFYQDEGLYSWWDYRDGAFHKKMGLRIDLLMATQALVQRATFCLVDRTARKGTKPSDHAPVFVDIED</sequence>
<dbReference type="InterPro" id="IPR004808">
    <property type="entry name" value="AP_endonuc_1"/>
</dbReference>
<protein>
    <recommendedName>
        <fullName evidence="6">Endonuclease/exonuclease/phosphatase domain-containing protein</fullName>
    </recommendedName>
</protein>
<name>A0A381QJA6_9ZZZZ</name>
<comment type="cofactor">
    <cofactor evidence="1">
        <name>Mg(2+)</name>
        <dbReference type="ChEBI" id="CHEBI:18420"/>
    </cofactor>
</comment>
<dbReference type="InterPro" id="IPR037493">
    <property type="entry name" value="ExoIII-like"/>
</dbReference>
<reference evidence="7" key="1">
    <citation type="submission" date="2018-05" db="EMBL/GenBank/DDBJ databases">
        <authorList>
            <person name="Lanie J.A."/>
            <person name="Ng W.-L."/>
            <person name="Kazmierczak K.M."/>
            <person name="Andrzejewski T.M."/>
            <person name="Davidsen T.M."/>
            <person name="Wayne K.J."/>
            <person name="Tettelin H."/>
            <person name="Glass J.I."/>
            <person name="Rusch D."/>
            <person name="Podicherti R."/>
            <person name="Tsui H.-C.T."/>
            <person name="Winkler M.E."/>
        </authorList>
    </citation>
    <scope>NUCLEOTIDE SEQUENCE</scope>
</reference>
<gene>
    <name evidence="7" type="ORF">METZ01_LOCUS31872</name>
</gene>
<accession>A0A381QJA6</accession>
<keyword evidence="3" id="KW-0479">Metal-binding</keyword>